<gene>
    <name evidence="2" type="ORF">C8N24_0857</name>
</gene>
<dbReference type="InterPro" id="IPR039422">
    <property type="entry name" value="MarR/SlyA-like"/>
</dbReference>
<dbReference type="GO" id="GO:0006950">
    <property type="term" value="P:response to stress"/>
    <property type="evidence" value="ECO:0007669"/>
    <property type="project" value="TreeGrafter"/>
</dbReference>
<dbReference type="InterPro" id="IPR000835">
    <property type="entry name" value="HTH_MarR-typ"/>
</dbReference>
<proteinExistence type="predicted"/>
<dbReference type="Pfam" id="PF12802">
    <property type="entry name" value="MarR_2"/>
    <property type="match status" value="1"/>
</dbReference>
<dbReference type="PROSITE" id="PS50995">
    <property type="entry name" value="HTH_MARR_2"/>
    <property type="match status" value="1"/>
</dbReference>
<dbReference type="PRINTS" id="PR00598">
    <property type="entry name" value="HTHMARR"/>
</dbReference>
<dbReference type="EMBL" id="RBIL01000001">
    <property type="protein sequence ID" value="RKQ91041.1"/>
    <property type="molecule type" value="Genomic_DNA"/>
</dbReference>
<evidence type="ECO:0000313" key="3">
    <source>
        <dbReference type="Proteomes" id="UP000278962"/>
    </source>
</evidence>
<dbReference type="PANTHER" id="PTHR33164:SF43">
    <property type="entry name" value="HTH-TYPE TRANSCRIPTIONAL REPRESSOR YETL"/>
    <property type="match status" value="1"/>
</dbReference>
<dbReference type="InterPro" id="IPR036388">
    <property type="entry name" value="WH-like_DNA-bd_sf"/>
</dbReference>
<name>A0A660LE58_9ACTN</name>
<dbReference type="InterPro" id="IPR036390">
    <property type="entry name" value="WH_DNA-bd_sf"/>
</dbReference>
<evidence type="ECO:0000259" key="1">
    <source>
        <dbReference type="PROSITE" id="PS50995"/>
    </source>
</evidence>
<keyword evidence="2" id="KW-0238">DNA-binding</keyword>
<feature type="domain" description="HTH marR-type" evidence="1">
    <location>
        <begin position="1"/>
        <end position="135"/>
    </location>
</feature>
<protein>
    <submittedName>
        <fullName evidence="2">DNA-binding MarR family transcriptional regulator</fullName>
    </submittedName>
</protein>
<dbReference type="GO" id="GO:0003677">
    <property type="term" value="F:DNA binding"/>
    <property type="evidence" value="ECO:0007669"/>
    <property type="project" value="UniProtKB-KW"/>
</dbReference>
<dbReference type="OrthoDB" id="5244156at2"/>
<reference evidence="2 3" key="1">
    <citation type="submission" date="2018-10" db="EMBL/GenBank/DDBJ databases">
        <title>Genomic Encyclopedia of Archaeal and Bacterial Type Strains, Phase II (KMG-II): from individual species to whole genera.</title>
        <authorList>
            <person name="Goeker M."/>
        </authorList>
    </citation>
    <scope>NUCLEOTIDE SEQUENCE [LARGE SCALE GENOMIC DNA]</scope>
    <source>
        <strain evidence="2 3">DSM 14954</strain>
    </source>
</reference>
<dbReference type="SMART" id="SM00347">
    <property type="entry name" value="HTH_MARR"/>
    <property type="match status" value="1"/>
</dbReference>
<dbReference type="GO" id="GO:0003700">
    <property type="term" value="F:DNA-binding transcription factor activity"/>
    <property type="evidence" value="ECO:0007669"/>
    <property type="project" value="InterPro"/>
</dbReference>
<sequence>MSASPSPGSIVLLIKLTRSVYRRASEDVLGLKLKAYMVLTNLREGGLPQQDLCASMQMDANNTVLLLNDLEGKGFVERRRDPADRRRHIVVITEAGQEALRHAERAMESLEEEVFGSLTAEDRAALRDLLSRAVAEEPADQAAA</sequence>
<dbReference type="Gene3D" id="1.10.10.10">
    <property type="entry name" value="Winged helix-like DNA-binding domain superfamily/Winged helix DNA-binding domain"/>
    <property type="match status" value="1"/>
</dbReference>
<dbReference type="RefSeq" id="WP_121248309.1">
    <property type="nucleotide sequence ID" value="NZ_RBIL01000001.1"/>
</dbReference>
<organism evidence="2 3">
    <name type="scientific">Solirubrobacter pauli</name>
    <dbReference type="NCBI Taxonomy" id="166793"/>
    <lineage>
        <taxon>Bacteria</taxon>
        <taxon>Bacillati</taxon>
        <taxon>Actinomycetota</taxon>
        <taxon>Thermoleophilia</taxon>
        <taxon>Solirubrobacterales</taxon>
        <taxon>Solirubrobacteraceae</taxon>
        <taxon>Solirubrobacter</taxon>
    </lineage>
</organism>
<comment type="caution">
    <text evidence="2">The sequence shown here is derived from an EMBL/GenBank/DDBJ whole genome shotgun (WGS) entry which is preliminary data.</text>
</comment>
<dbReference type="SUPFAM" id="SSF46785">
    <property type="entry name" value="Winged helix' DNA-binding domain"/>
    <property type="match status" value="1"/>
</dbReference>
<dbReference type="AlphaFoldDB" id="A0A660LE58"/>
<accession>A0A660LE58</accession>
<evidence type="ECO:0000313" key="2">
    <source>
        <dbReference type="EMBL" id="RKQ91041.1"/>
    </source>
</evidence>
<dbReference type="Proteomes" id="UP000278962">
    <property type="component" value="Unassembled WGS sequence"/>
</dbReference>
<keyword evidence="3" id="KW-1185">Reference proteome</keyword>
<dbReference type="PANTHER" id="PTHR33164">
    <property type="entry name" value="TRANSCRIPTIONAL REGULATOR, MARR FAMILY"/>
    <property type="match status" value="1"/>
</dbReference>